<dbReference type="Pfam" id="PF12698">
    <property type="entry name" value="ABC2_membrane_3"/>
    <property type="match status" value="1"/>
</dbReference>
<feature type="transmembrane region" description="Helical" evidence="8">
    <location>
        <begin position="34"/>
        <end position="56"/>
    </location>
</feature>
<keyword evidence="3 8" id="KW-0813">Transport</keyword>
<dbReference type="GO" id="GO:0043190">
    <property type="term" value="C:ATP-binding cassette (ABC) transporter complex"/>
    <property type="evidence" value="ECO:0007669"/>
    <property type="project" value="InterPro"/>
</dbReference>
<comment type="caution">
    <text evidence="10">The sequence shown here is derived from an EMBL/GenBank/DDBJ whole genome shotgun (WGS) entry which is preliminary data.</text>
</comment>
<comment type="subcellular location">
    <subcellularLocation>
        <location evidence="1 8">Cell membrane</location>
        <topology evidence="1 8">Multi-pass membrane protein</topology>
    </subcellularLocation>
</comment>
<evidence type="ECO:0000313" key="11">
    <source>
        <dbReference type="Proteomes" id="UP000284243"/>
    </source>
</evidence>
<feature type="domain" description="ABC transmembrane type-2" evidence="9">
    <location>
        <begin position="1"/>
        <end position="178"/>
    </location>
</feature>
<evidence type="ECO:0000313" key="10">
    <source>
        <dbReference type="EMBL" id="RGU56732.1"/>
    </source>
</evidence>
<dbReference type="PRINTS" id="PR00164">
    <property type="entry name" value="ABC2TRNSPORT"/>
</dbReference>
<organism evidence="10 11">
    <name type="scientific">Odoribacter splanchnicus</name>
    <dbReference type="NCBI Taxonomy" id="28118"/>
    <lineage>
        <taxon>Bacteria</taxon>
        <taxon>Pseudomonadati</taxon>
        <taxon>Bacteroidota</taxon>
        <taxon>Bacteroidia</taxon>
        <taxon>Bacteroidales</taxon>
        <taxon>Odoribacteraceae</taxon>
        <taxon>Odoribacter</taxon>
    </lineage>
</organism>
<evidence type="ECO:0000256" key="5">
    <source>
        <dbReference type="ARBA" id="ARBA00022692"/>
    </source>
</evidence>
<dbReference type="GO" id="GO:0140359">
    <property type="term" value="F:ABC-type transporter activity"/>
    <property type="evidence" value="ECO:0007669"/>
    <property type="project" value="InterPro"/>
</dbReference>
<dbReference type="InterPro" id="IPR013525">
    <property type="entry name" value="ABC2_TM"/>
</dbReference>
<evidence type="ECO:0000259" key="9">
    <source>
        <dbReference type="PROSITE" id="PS51012"/>
    </source>
</evidence>
<dbReference type="InterPro" id="IPR000412">
    <property type="entry name" value="ABC_2_transport"/>
</dbReference>
<evidence type="ECO:0000256" key="6">
    <source>
        <dbReference type="ARBA" id="ARBA00022989"/>
    </source>
</evidence>
<dbReference type="PANTHER" id="PTHR30294">
    <property type="entry name" value="MEMBRANE COMPONENT OF ABC TRANSPORTER YHHJ-RELATED"/>
    <property type="match status" value="1"/>
</dbReference>
<reference evidence="10 11" key="1">
    <citation type="submission" date="2018-08" db="EMBL/GenBank/DDBJ databases">
        <title>A genome reference for cultivated species of the human gut microbiota.</title>
        <authorList>
            <person name="Zou Y."/>
            <person name="Xue W."/>
            <person name="Luo G."/>
        </authorList>
    </citation>
    <scope>NUCLEOTIDE SEQUENCE [LARGE SCALE GENOMIC DNA]</scope>
    <source>
        <strain evidence="10 11">AF16-14</strain>
    </source>
</reference>
<evidence type="ECO:0000256" key="3">
    <source>
        <dbReference type="ARBA" id="ARBA00022448"/>
    </source>
</evidence>
<sequence>MMTSVSIVREKETGTMEILLVSPVRPMRIVTAKLVPYFVLSCIVLSTILLIAYGLLELPLSASAFNVVGVSLLYIILSLALGILISTMTRRQVVALLVSAMLFMLPVIMLSGMLFPVENMPRVLQWISYVVPARWYIDAMRKLMIEQLPISGVLDDVIILTAMAFFIIAVAVGKFNDKLE</sequence>
<feature type="transmembrane region" description="Helical" evidence="8">
    <location>
        <begin position="93"/>
        <end position="115"/>
    </location>
</feature>
<keyword evidence="4 8" id="KW-1003">Cell membrane</keyword>
<evidence type="ECO:0000256" key="4">
    <source>
        <dbReference type="ARBA" id="ARBA00022475"/>
    </source>
</evidence>
<gene>
    <name evidence="10" type="ORF">DWW57_07615</name>
</gene>
<comment type="caution">
    <text evidence="8">Lacks conserved residue(s) required for the propagation of feature annotation.</text>
</comment>
<feature type="transmembrane region" description="Helical" evidence="8">
    <location>
        <begin position="62"/>
        <end position="86"/>
    </location>
</feature>
<evidence type="ECO:0000256" key="7">
    <source>
        <dbReference type="ARBA" id="ARBA00023136"/>
    </source>
</evidence>
<protein>
    <recommendedName>
        <fullName evidence="8">Transport permease protein</fullName>
    </recommendedName>
</protein>
<dbReference type="EMBL" id="QRYC01000008">
    <property type="protein sequence ID" value="RGU56732.1"/>
    <property type="molecule type" value="Genomic_DNA"/>
</dbReference>
<dbReference type="InterPro" id="IPR051449">
    <property type="entry name" value="ABC-2_transporter_component"/>
</dbReference>
<accession>A0A412TS95</accession>
<keyword evidence="6 8" id="KW-1133">Transmembrane helix</keyword>
<evidence type="ECO:0000256" key="2">
    <source>
        <dbReference type="ARBA" id="ARBA00007783"/>
    </source>
</evidence>
<keyword evidence="7 8" id="KW-0472">Membrane</keyword>
<dbReference type="RefSeq" id="WP_022159868.1">
    <property type="nucleotide sequence ID" value="NZ_CABJFF010000002.1"/>
</dbReference>
<keyword evidence="5 8" id="KW-0812">Transmembrane</keyword>
<proteinExistence type="inferred from homology"/>
<dbReference type="PROSITE" id="PS51012">
    <property type="entry name" value="ABC_TM2"/>
    <property type="match status" value="1"/>
</dbReference>
<dbReference type="Proteomes" id="UP000284243">
    <property type="component" value="Unassembled WGS sequence"/>
</dbReference>
<evidence type="ECO:0000256" key="8">
    <source>
        <dbReference type="RuleBase" id="RU361157"/>
    </source>
</evidence>
<dbReference type="AlphaFoldDB" id="A0A412TS95"/>
<name>A0A412TS95_9BACT</name>
<dbReference type="InterPro" id="IPR047817">
    <property type="entry name" value="ABC2_TM_bact-type"/>
</dbReference>
<dbReference type="PANTHER" id="PTHR30294:SF29">
    <property type="entry name" value="MULTIDRUG ABC TRANSPORTER PERMEASE YBHS-RELATED"/>
    <property type="match status" value="1"/>
</dbReference>
<feature type="transmembrane region" description="Helical" evidence="8">
    <location>
        <begin position="157"/>
        <end position="175"/>
    </location>
</feature>
<comment type="similarity">
    <text evidence="2 8">Belongs to the ABC-2 integral membrane protein family.</text>
</comment>
<evidence type="ECO:0000256" key="1">
    <source>
        <dbReference type="ARBA" id="ARBA00004651"/>
    </source>
</evidence>